<feature type="domain" description="CHAT" evidence="2">
    <location>
        <begin position="1049"/>
        <end position="1308"/>
    </location>
</feature>
<protein>
    <recommendedName>
        <fullName evidence="2">CHAT domain-containing protein</fullName>
    </recommendedName>
</protein>
<dbReference type="Gene3D" id="1.25.40.10">
    <property type="entry name" value="Tetratricopeptide repeat domain"/>
    <property type="match status" value="3"/>
</dbReference>
<dbReference type="InParanoid" id="J4I943"/>
<dbReference type="PANTHER" id="PTHR19959">
    <property type="entry name" value="KINESIN LIGHT CHAIN"/>
    <property type="match status" value="1"/>
</dbReference>
<feature type="region of interest" description="Disordered" evidence="1">
    <location>
        <begin position="908"/>
        <end position="928"/>
    </location>
</feature>
<evidence type="ECO:0000259" key="2">
    <source>
        <dbReference type="Pfam" id="PF12770"/>
    </source>
</evidence>
<gene>
    <name evidence="3" type="ORF">FIBRA_02545</name>
</gene>
<dbReference type="Proteomes" id="UP000006352">
    <property type="component" value="Unassembled WGS sequence"/>
</dbReference>
<dbReference type="HOGENOM" id="CLU_001305_0_1_1"/>
<accession>J4I943</accession>
<dbReference type="SUPFAM" id="SSF48452">
    <property type="entry name" value="TPR-like"/>
    <property type="match status" value="2"/>
</dbReference>
<dbReference type="InterPro" id="IPR024983">
    <property type="entry name" value="CHAT_dom"/>
</dbReference>
<organism evidence="3 4">
    <name type="scientific">Fibroporia radiculosa</name>
    <dbReference type="NCBI Taxonomy" id="599839"/>
    <lineage>
        <taxon>Eukaryota</taxon>
        <taxon>Fungi</taxon>
        <taxon>Dikarya</taxon>
        <taxon>Basidiomycota</taxon>
        <taxon>Agaricomycotina</taxon>
        <taxon>Agaricomycetes</taxon>
        <taxon>Polyporales</taxon>
        <taxon>Fibroporiaceae</taxon>
        <taxon>Fibroporia</taxon>
    </lineage>
</organism>
<dbReference type="OrthoDB" id="3261813at2759"/>
<dbReference type="EMBL" id="HE796987">
    <property type="protein sequence ID" value="CCM00511.1"/>
    <property type="molecule type" value="Genomic_DNA"/>
</dbReference>
<keyword evidence="4" id="KW-1185">Reference proteome</keyword>
<dbReference type="Pfam" id="PF12770">
    <property type="entry name" value="CHAT"/>
    <property type="match status" value="1"/>
</dbReference>
<dbReference type="InterPro" id="IPR011990">
    <property type="entry name" value="TPR-like_helical_dom_sf"/>
</dbReference>
<name>J4I943_9APHY</name>
<sequence length="1340" mass="149147">MDNSLSQRAILAQFNKTHNIADIQQIVAMRREELNLAPAASLERSQILLNLGIALHVRFILDGLLPDLEEAILLLRQALPLLPASNPHRLHVLQGLASALSTRFQQTGRLPDLTDPIAMLREALLLMSGADLDRPAALRDLAIALLNRNKWHNGRWDSADMVEAINLLREASALQPELHVDGRIFLHQLARALRFQYLQSSAQNDALILPNLPILDEAIQIHRDALEEIEESNSSISNSDHSPALFSHLALALQTRFAATRLEKDLEEAIALHRKAIQLLPGQSPDESELLTNLVVALHARYENIRQHDDLLEAMSTHHAALLLPARRRLGHSYSFNVLEPVLRSRFSPMRRTPCVSDTELPDYGAWNSVESLVRGTVSDSGAVSNSEDLSDLDEAIESCRRDLASQADDRAVLLDKLAVALYSRFTRQTDKFRDDSTISESIELHDEALKLRCAPHPERASSLHNLALAYHALYMTRYNTPSMDSLLDTSVSLFREALLLRPLPHPDRSSTLNGLGVALHTRFEHGGKRLDLDESIMLHREALDLCPFHHPDRASTLTNLAAALQTRSVQTRQPQDLREAITLHDAALDLRPEPHPERPVSLHKLGLAHHALFCVQRSLSDLDVSIAYYRGGLALQSDMHPGRPSSLSDLAVALRSRYQRMRELKDLDDALGLHREALLLLPEGHYDRIPCLINLANVLILRFEEIGRAKDLDIAIELCRETLQGFHRHDRDNPVQSLILEPFGRALVARFLRADEVGNSGQDLMDAADAYQAIVDSYSTPLSQRFPAARMWARLSDAMDDGHGLALQQYRITIELLPLLAGAGVDVQSRQRALTLGTDGLAREAAACAIRQQKYPEAVELLEAGRAVFWSLALQLRTPLHDLEAAHPQLARRFLDISHSLEQGALRDMSGTTSGSEGSNVSSEKENTRYRQLEADWMELIEQIRAQDGFHNFLEHRRFDTLSAAAANGIVVILNASSFRAECDALALVGSEVVHIPLKNLTYRQVELLAKHIRMICGTSFPSVPQSRGVIILPHKAKDADSVLRDVLGILWKLLTRPIFESLRLKASILTCRLKSNSPPRLWWMATGPFASLPIHAAGVYDPNGDTLCVNDYVVSSYTPTLNALLAERPPTTEEFKMLVAIQPTTPGQQSLKFTTEELRMIEKHIPAKCLITYGSTPGKPTLVQNILRDMPAVSIAHFACHGVQDARNPLNSALLLDDRLRVSKLMELDMRNASLVFLSACQTAAGDEQLPDEPMHLAATLLFTGFREAVATMWSIHDEDGPRVADAFYHNLLASRNPHTQNTPDYTSAAHALHCAIKVLCAEGCSLMRWVPFIHLGL</sequence>
<dbReference type="PANTHER" id="PTHR19959:SF119">
    <property type="entry name" value="FUNGAL LIPASE-LIKE DOMAIN-CONTAINING PROTEIN"/>
    <property type="match status" value="1"/>
</dbReference>
<evidence type="ECO:0000313" key="3">
    <source>
        <dbReference type="EMBL" id="CCM00511.1"/>
    </source>
</evidence>
<dbReference type="GeneID" id="24095422"/>
<feature type="compositionally biased region" description="Polar residues" evidence="1">
    <location>
        <begin position="911"/>
        <end position="923"/>
    </location>
</feature>
<reference evidence="3 4" key="1">
    <citation type="journal article" date="2012" name="Appl. Environ. Microbiol.">
        <title>Short-read sequencing for genomic analysis of the brown rot fungus Fibroporia radiculosa.</title>
        <authorList>
            <person name="Tang J.D."/>
            <person name="Perkins A.D."/>
            <person name="Sonstegard T.S."/>
            <person name="Schroeder S.G."/>
            <person name="Burgess S.C."/>
            <person name="Diehl S.V."/>
        </authorList>
    </citation>
    <scope>NUCLEOTIDE SEQUENCE [LARGE SCALE GENOMIC DNA]</scope>
    <source>
        <strain evidence="3 4">TFFH 294</strain>
    </source>
</reference>
<evidence type="ECO:0000256" key="1">
    <source>
        <dbReference type="SAM" id="MobiDB-lite"/>
    </source>
</evidence>
<dbReference type="RefSeq" id="XP_012179794.1">
    <property type="nucleotide sequence ID" value="XM_012324404.1"/>
</dbReference>
<proteinExistence type="predicted"/>
<evidence type="ECO:0000313" key="4">
    <source>
        <dbReference type="Proteomes" id="UP000006352"/>
    </source>
</evidence>